<comment type="caution">
    <text evidence="1">The sequence shown here is derived from an EMBL/GenBank/DDBJ whole genome shotgun (WGS) entry which is preliminary data.</text>
</comment>
<proteinExistence type="predicted"/>
<protein>
    <submittedName>
        <fullName evidence="1">ATP-binding protein</fullName>
    </submittedName>
</protein>
<dbReference type="InterPro" id="IPR036921">
    <property type="entry name" value="PurM-like_N_sf"/>
</dbReference>
<sequence>MRDVIKIPAGDSEYIVIASDNSGGVGMKNRDVVSADYETVGYFCFRVAVMECIAAGAEPFAAVLHNFCGDNAWLDLAAGVEKGITELDAGEIELTGSTESNFELMQSAVGMSVLGKLQTEHDRCSNPVFSKGMGIAVIGKPLVGEEVKKEGEYIASLQLFREISMLHSVVTLPVGSRGILKELNTLFPEAGFSSDKLESHLNLHKSSGPSTCFIAVYPPEAEEKLKALAKTLFYKISVK</sequence>
<evidence type="ECO:0000313" key="1">
    <source>
        <dbReference type="EMBL" id="MRX72501.1"/>
    </source>
</evidence>
<dbReference type="OrthoDB" id="9805740at2"/>
<gene>
    <name evidence="1" type="ORF">GJU40_10125</name>
</gene>
<dbReference type="GO" id="GO:0005524">
    <property type="term" value="F:ATP binding"/>
    <property type="evidence" value="ECO:0007669"/>
    <property type="project" value="UniProtKB-KW"/>
</dbReference>
<keyword evidence="2" id="KW-1185">Reference proteome</keyword>
<keyword evidence="1" id="KW-0547">Nucleotide-binding</keyword>
<dbReference type="AlphaFoldDB" id="A0A7X2LYM2"/>
<evidence type="ECO:0000313" key="2">
    <source>
        <dbReference type="Proteomes" id="UP000448867"/>
    </source>
</evidence>
<organism evidence="1 2">
    <name type="scientific">Metabacillus lacus</name>
    <dbReference type="NCBI Taxonomy" id="1983721"/>
    <lineage>
        <taxon>Bacteria</taxon>
        <taxon>Bacillati</taxon>
        <taxon>Bacillota</taxon>
        <taxon>Bacilli</taxon>
        <taxon>Bacillales</taxon>
        <taxon>Bacillaceae</taxon>
        <taxon>Metabacillus</taxon>
    </lineage>
</organism>
<dbReference type="EMBL" id="WKKI01000017">
    <property type="protein sequence ID" value="MRX72501.1"/>
    <property type="molecule type" value="Genomic_DNA"/>
</dbReference>
<dbReference type="RefSeq" id="WP_154307667.1">
    <property type="nucleotide sequence ID" value="NZ_WKKI01000017.1"/>
</dbReference>
<name>A0A7X2LYM2_9BACI</name>
<accession>A0A7X2LYM2</accession>
<reference evidence="1 2" key="1">
    <citation type="submission" date="2019-11" db="EMBL/GenBank/DDBJ databases">
        <title>Bacillus lacus genome.</title>
        <authorList>
            <person name="Allen C.J."/>
            <person name="Newman J.D."/>
        </authorList>
    </citation>
    <scope>NUCLEOTIDE SEQUENCE [LARGE SCALE GENOMIC DNA]</scope>
    <source>
        <strain evidence="1 2">KCTC 33946</strain>
    </source>
</reference>
<dbReference type="Proteomes" id="UP000448867">
    <property type="component" value="Unassembled WGS sequence"/>
</dbReference>
<keyword evidence="1" id="KW-0067">ATP-binding</keyword>
<dbReference type="SUPFAM" id="SSF55326">
    <property type="entry name" value="PurM N-terminal domain-like"/>
    <property type="match status" value="1"/>
</dbReference>